<gene>
    <name evidence="2" type="ORF">OSR52_02920</name>
</gene>
<evidence type="ECO:0000313" key="2">
    <source>
        <dbReference type="EMBL" id="MDG3584807.1"/>
    </source>
</evidence>
<name>A0ABT6FNF8_9FLAO</name>
<feature type="transmembrane region" description="Helical" evidence="1">
    <location>
        <begin position="49"/>
        <end position="74"/>
    </location>
</feature>
<feature type="transmembrane region" description="Helical" evidence="1">
    <location>
        <begin position="86"/>
        <end position="108"/>
    </location>
</feature>
<accession>A0ABT6FNF8</accession>
<organism evidence="2 3">
    <name type="scientific">Galbibacter pacificus</name>
    <dbReference type="NCBI Taxonomy" id="2996052"/>
    <lineage>
        <taxon>Bacteria</taxon>
        <taxon>Pseudomonadati</taxon>
        <taxon>Bacteroidota</taxon>
        <taxon>Flavobacteriia</taxon>
        <taxon>Flavobacteriales</taxon>
        <taxon>Flavobacteriaceae</taxon>
        <taxon>Galbibacter</taxon>
    </lineage>
</organism>
<evidence type="ECO:0000313" key="3">
    <source>
        <dbReference type="Proteomes" id="UP001153642"/>
    </source>
</evidence>
<reference evidence="2" key="1">
    <citation type="submission" date="2022-11" db="EMBL/GenBank/DDBJ databases">
        <title>High-quality draft genome sequence of Galbibacter sp. strain CMA-7.</title>
        <authorList>
            <person name="Wei L."/>
            <person name="Dong C."/>
            <person name="Shao Z."/>
        </authorList>
    </citation>
    <scope>NUCLEOTIDE SEQUENCE</scope>
    <source>
        <strain evidence="2">CMA-7</strain>
    </source>
</reference>
<dbReference type="InterPro" id="IPR024294">
    <property type="entry name" value="DUF3810"/>
</dbReference>
<dbReference type="Proteomes" id="UP001153642">
    <property type="component" value="Unassembled WGS sequence"/>
</dbReference>
<keyword evidence="1" id="KW-1133">Transmembrane helix</keyword>
<comment type="caution">
    <text evidence="2">The sequence shown here is derived from an EMBL/GenBank/DDBJ whole genome shotgun (WGS) entry which is preliminary data.</text>
</comment>
<evidence type="ECO:0000256" key="1">
    <source>
        <dbReference type="SAM" id="Phobius"/>
    </source>
</evidence>
<keyword evidence="3" id="KW-1185">Reference proteome</keyword>
<dbReference type="Pfam" id="PF12725">
    <property type="entry name" value="DUF3810"/>
    <property type="match status" value="1"/>
</dbReference>
<feature type="transmembrane region" description="Helical" evidence="1">
    <location>
        <begin position="7"/>
        <end position="29"/>
    </location>
</feature>
<keyword evidence="1" id="KW-0472">Membrane</keyword>
<keyword evidence="1" id="KW-0812">Transmembrane</keyword>
<protein>
    <submittedName>
        <fullName evidence="2">DUF3810 domain-containing protein</fullName>
    </submittedName>
</protein>
<sequence length="355" mass="41632">MSNRVKTILALSIVPQIIFVKWLAGYPWFIEEYYSTLVYPIISKGFRYVFGWVPFSVGDILYTILAVLIIRFLILKGKMFFNSTRYFLREVLLVVSFAYFVFHVFWGFNYYRLPIHKKLKIDNEYTSEELYAFTEKLVAKSNSIHSKLVDSDTIIVKIPYSKKEIYGMSINGYQNLVKKIPDFQYHPKSIKTSLYSTALTYMGYSGYLNPFTNEAQVNGLQLDFKYPTVSCHEEAHQIGYSAENEANFIAFLAATSNNDLYFQYSGYIYVLRYCLGEVKRRDIKKFEEFNGKIHPGIIKNYIEVANFWRRHKTKAEPVFKNTFNSFLKANNQKEGLKSYSYVVALLVNYYKDKNL</sequence>
<proteinExistence type="predicted"/>
<dbReference type="EMBL" id="JAPMUA010000001">
    <property type="protein sequence ID" value="MDG3584807.1"/>
    <property type="molecule type" value="Genomic_DNA"/>
</dbReference>